<organism evidence="2 3">
    <name type="scientific">Fusarium kuroshium</name>
    <dbReference type="NCBI Taxonomy" id="2010991"/>
    <lineage>
        <taxon>Eukaryota</taxon>
        <taxon>Fungi</taxon>
        <taxon>Dikarya</taxon>
        <taxon>Ascomycota</taxon>
        <taxon>Pezizomycotina</taxon>
        <taxon>Sordariomycetes</taxon>
        <taxon>Hypocreomycetidae</taxon>
        <taxon>Hypocreales</taxon>
        <taxon>Nectriaceae</taxon>
        <taxon>Fusarium</taxon>
        <taxon>Fusarium solani species complex</taxon>
    </lineage>
</organism>
<proteinExistence type="predicted"/>
<keyword evidence="3" id="KW-1185">Reference proteome</keyword>
<gene>
    <name evidence="2" type="ORF">CDV36_013109</name>
</gene>
<evidence type="ECO:0000313" key="2">
    <source>
        <dbReference type="EMBL" id="RMJ07285.1"/>
    </source>
</evidence>
<evidence type="ECO:0000313" key="3">
    <source>
        <dbReference type="Proteomes" id="UP000277212"/>
    </source>
</evidence>
<protein>
    <submittedName>
        <fullName evidence="2">Uncharacterized protein</fullName>
    </submittedName>
</protein>
<dbReference type="Proteomes" id="UP000277212">
    <property type="component" value="Unassembled WGS sequence"/>
</dbReference>
<feature type="region of interest" description="Disordered" evidence="1">
    <location>
        <begin position="159"/>
        <end position="190"/>
    </location>
</feature>
<feature type="compositionally biased region" description="Polar residues" evidence="1">
    <location>
        <begin position="165"/>
        <end position="182"/>
    </location>
</feature>
<evidence type="ECO:0000256" key="1">
    <source>
        <dbReference type="SAM" id="MobiDB-lite"/>
    </source>
</evidence>
<comment type="caution">
    <text evidence="2">The sequence shown here is derived from an EMBL/GenBank/DDBJ whole genome shotgun (WGS) entry which is preliminary data.</text>
</comment>
<sequence length="215" mass="22516">MISSFATSLILPPRDGRLAVAVLGAQPTATTYLIHGCRTEIVDLNECDGSIATMTVGPWARSSSSSQAAITGVFDEFAVLEYEGKNYTHSEHCEMSGTVAKVCTVIDELATEDGVTETLSYESGKDNEEFTFTPYPVTITQGLELLVAAESLATITASTDDEATGATTNEQTLTRGSASETKTSGRTEETSVGASRIPCIIAAMTAAALATALLL</sequence>
<dbReference type="AlphaFoldDB" id="A0A3M2RR24"/>
<dbReference type="EMBL" id="NKUJ01000351">
    <property type="protein sequence ID" value="RMJ07285.1"/>
    <property type="molecule type" value="Genomic_DNA"/>
</dbReference>
<name>A0A3M2RR24_9HYPO</name>
<dbReference type="STRING" id="2010991.A0A3M2RR24"/>
<accession>A0A3M2RR24</accession>
<dbReference type="OrthoDB" id="5087380at2759"/>
<reference evidence="2 3" key="1">
    <citation type="submission" date="2017-06" db="EMBL/GenBank/DDBJ databases">
        <title>Comparative genomic analysis of Ambrosia Fusariam Clade fungi.</title>
        <authorList>
            <person name="Stajich J.E."/>
            <person name="Carrillo J."/>
            <person name="Kijimoto T."/>
            <person name="Eskalen A."/>
            <person name="O'Donnell K."/>
            <person name="Kasson M."/>
        </authorList>
    </citation>
    <scope>NUCLEOTIDE SEQUENCE [LARGE SCALE GENOMIC DNA]</scope>
    <source>
        <strain evidence="2">UCR3666</strain>
    </source>
</reference>